<protein>
    <submittedName>
        <fullName evidence="2">Uncharacterized protein</fullName>
    </submittedName>
</protein>
<proteinExistence type="predicted"/>
<name>A0A6A6HWI1_9PLEO</name>
<evidence type="ECO:0000313" key="2">
    <source>
        <dbReference type="EMBL" id="KAF2242371.1"/>
    </source>
</evidence>
<dbReference type="AlphaFoldDB" id="A0A6A6HWI1"/>
<feature type="region of interest" description="Disordered" evidence="1">
    <location>
        <begin position="145"/>
        <end position="169"/>
    </location>
</feature>
<dbReference type="Proteomes" id="UP000800094">
    <property type="component" value="Unassembled WGS sequence"/>
</dbReference>
<evidence type="ECO:0000313" key="3">
    <source>
        <dbReference type="Proteomes" id="UP000800094"/>
    </source>
</evidence>
<organism evidence="2 3">
    <name type="scientific">Trematosphaeria pertusa</name>
    <dbReference type="NCBI Taxonomy" id="390896"/>
    <lineage>
        <taxon>Eukaryota</taxon>
        <taxon>Fungi</taxon>
        <taxon>Dikarya</taxon>
        <taxon>Ascomycota</taxon>
        <taxon>Pezizomycotina</taxon>
        <taxon>Dothideomycetes</taxon>
        <taxon>Pleosporomycetidae</taxon>
        <taxon>Pleosporales</taxon>
        <taxon>Massarineae</taxon>
        <taxon>Trematosphaeriaceae</taxon>
        <taxon>Trematosphaeria</taxon>
    </lineage>
</organism>
<dbReference type="GeneID" id="54573442"/>
<sequence length="187" mass="20499">MLRRTSWRAQSADDSPRTRWRCTGSNGLVIGEAGQARTGMALDGAVVPFAVRDQEGPRRPESVSRARAGAGSNRGMAVSVSGVWCRAGLDAPSQSLRVRRQPEVLDNPTLRRLRHTESLKTLPCLPACLPASSLYPRRAPREDAQLTPLHSTLHAAPTRSARPRPDSRCPRLHIRLPALRLQPSRAP</sequence>
<keyword evidence="3" id="KW-1185">Reference proteome</keyword>
<gene>
    <name evidence="2" type="ORF">BU26DRAFT_159638</name>
</gene>
<evidence type="ECO:0000256" key="1">
    <source>
        <dbReference type="SAM" id="MobiDB-lite"/>
    </source>
</evidence>
<dbReference type="RefSeq" id="XP_033677375.1">
    <property type="nucleotide sequence ID" value="XM_033820112.1"/>
</dbReference>
<accession>A0A6A6HWI1</accession>
<reference evidence="2" key="1">
    <citation type="journal article" date="2020" name="Stud. Mycol.">
        <title>101 Dothideomycetes genomes: a test case for predicting lifestyles and emergence of pathogens.</title>
        <authorList>
            <person name="Haridas S."/>
            <person name="Albert R."/>
            <person name="Binder M."/>
            <person name="Bloem J."/>
            <person name="Labutti K."/>
            <person name="Salamov A."/>
            <person name="Andreopoulos B."/>
            <person name="Baker S."/>
            <person name="Barry K."/>
            <person name="Bills G."/>
            <person name="Bluhm B."/>
            <person name="Cannon C."/>
            <person name="Castanera R."/>
            <person name="Culley D."/>
            <person name="Daum C."/>
            <person name="Ezra D."/>
            <person name="Gonzalez J."/>
            <person name="Henrissat B."/>
            <person name="Kuo A."/>
            <person name="Liang C."/>
            <person name="Lipzen A."/>
            <person name="Lutzoni F."/>
            <person name="Magnuson J."/>
            <person name="Mondo S."/>
            <person name="Nolan M."/>
            <person name="Ohm R."/>
            <person name="Pangilinan J."/>
            <person name="Park H.-J."/>
            <person name="Ramirez L."/>
            <person name="Alfaro M."/>
            <person name="Sun H."/>
            <person name="Tritt A."/>
            <person name="Yoshinaga Y."/>
            <person name="Zwiers L.-H."/>
            <person name="Turgeon B."/>
            <person name="Goodwin S."/>
            <person name="Spatafora J."/>
            <person name="Crous P."/>
            <person name="Grigoriev I."/>
        </authorList>
    </citation>
    <scope>NUCLEOTIDE SEQUENCE</scope>
    <source>
        <strain evidence="2">CBS 122368</strain>
    </source>
</reference>
<dbReference type="EMBL" id="ML987208">
    <property type="protein sequence ID" value="KAF2242371.1"/>
    <property type="molecule type" value="Genomic_DNA"/>
</dbReference>